<dbReference type="Pfam" id="PF00264">
    <property type="entry name" value="Tyrosinase"/>
    <property type="match status" value="1"/>
</dbReference>
<name>A0A420Y0R8_9PEZI</name>
<sequence>MMLCALVAPLLSVATAVAAYVPASTAETDRLAGVALVKLGTYYAGQANHGTCTIQNAAVRKEWSNLSSAERIAYTNAVKCLMAKPSTNNATEVPGAKSRYDDFVAVHINQTLFIHGTANFLSWHRFFTWTYEQALRKECGYRGYQPYWNWGKWAFDPLHSPIFDASATSMSGNGLYEPHNCTNALPTGLNCIPPGQGGGCVTTGPFANMTVNLGPVAPTLAEPGVVAAPGLYAYNPRCLKRDISSWVSSRWTTDKNSSDLITLSRDILSFQTTMQGDFPNGVYGVHTGGHFTIGGDPGGDLFVSPGDPAFYLHHAQIDRTWWIWQNQDPATRTSAIGGPTTLLDPTSKNGTLDDIIDLGVNAQPITNGKVVSTMGLTGGPLCYIYV</sequence>
<evidence type="ECO:0000256" key="2">
    <source>
        <dbReference type="ARBA" id="ARBA00023002"/>
    </source>
</evidence>
<dbReference type="PRINTS" id="PR00092">
    <property type="entry name" value="TYROSINASE"/>
</dbReference>
<dbReference type="OrthoDB" id="6132182at2759"/>
<evidence type="ECO:0000256" key="1">
    <source>
        <dbReference type="ARBA" id="ARBA00022723"/>
    </source>
</evidence>
<dbReference type="GO" id="GO:0046872">
    <property type="term" value="F:metal ion binding"/>
    <property type="evidence" value="ECO:0007669"/>
    <property type="project" value="UniProtKB-KW"/>
</dbReference>
<feature type="chain" id="PRO_5019332691" description="Tyrosinase copper-binding domain-containing protein" evidence="3">
    <location>
        <begin position="19"/>
        <end position="386"/>
    </location>
</feature>
<dbReference type="AlphaFoldDB" id="A0A420Y0R8"/>
<keyword evidence="3" id="KW-0732">Signal</keyword>
<feature type="domain" description="Tyrosinase copper-binding" evidence="5">
    <location>
        <begin position="307"/>
        <end position="318"/>
    </location>
</feature>
<keyword evidence="2" id="KW-0560">Oxidoreductase</keyword>
<dbReference type="SUPFAM" id="SSF48056">
    <property type="entry name" value="Di-copper centre-containing domain"/>
    <property type="match status" value="1"/>
</dbReference>
<comment type="caution">
    <text evidence="6">The sequence shown here is derived from an EMBL/GenBank/DDBJ whole genome shotgun (WGS) entry which is preliminary data.</text>
</comment>
<evidence type="ECO:0000256" key="3">
    <source>
        <dbReference type="SAM" id="SignalP"/>
    </source>
</evidence>
<accession>A0A420Y0R8</accession>
<evidence type="ECO:0000313" key="6">
    <source>
        <dbReference type="EMBL" id="RKU41360.1"/>
    </source>
</evidence>
<keyword evidence="7" id="KW-1185">Reference proteome</keyword>
<dbReference type="STRING" id="177199.A0A420Y0R8"/>
<dbReference type="GO" id="GO:0016491">
    <property type="term" value="F:oxidoreductase activity"/>
    <property type="evidence" value="ECO:0007669"/>
    <property type="project" value="UniProtKB-KW"/>
</dbReference>
<keyword evidence="1" id="KW-0479">Metal-binding</keyword>
<dbReference type="PROSITE" id="PS00497">
    <property type="entry name" value="TYROSINASE_1"/>
    <property type="match status" value="1"/>
</dbReference>
<evidence type="ECO:0000313" key="7">
    <source>
        <dbReference type="Proteomes" id="UP000275385"/>
    </source>
</evidence>
<dbReference type="Proteomes" id="UP000275385">
    <property type="component" value="Unassembled WGS sequence"/>
</dbReference>
<dbReference type="InterPro" id="IPR008922">
    <property type="entry name" value="Di-copper_centre_dom_sf"/>
</dbReference>
<dbReference type="EMBL" id="QVQW01000076">
    <property type="protein sequence ID" value="RKU41360.1"/>
    <property type="molecule type" value="Genomic_DNA"/>
</dbReference>
<protein>
    <recommendedName>
        <fullName evidence="4 5">Tyrosinase copper-binding domain-containing protein</fullName>
    </recommendedName>
</protein>
<organism evidence="6 7">
    <name type="scientific">Coniochaeta pulveracea</name>
    <dbReference type="NCBI Taxonomy" id="177199"/>
    <lineage>
        <taxon>Eukaryota</taxon>
        <taxon>Fungi</taxon>
        <taxon>Dikarya</taxon>
        <taxon>Ascomycota</taxon>
        <taxon>Pezizomycotina</taxon>
        <taxon>Sordariomycetes</taxon>
        <taxon>Sordariomycetidae</taxon>
        <taxon>Coniochaetales</taxon>
        <taxon>Coniochaetaceae</taxon>
        <taxon>Coniochaeta</taxon>
    </lineage>
</organism>
<reference evidence="6 7" key="1">
    <citation type="submission" date="2018-08" db="EMBL/GenBank/DDBJ databases">
        <title>Draft genome of the lignicolous fungus Coniochaeta pulveracea.</title>
        <authorList>
            <person name="Borstlap C.J."/>
            <person name="De Witt R.N."/>
            <person name="Botha A."/>
            <person name="Volschenk H."/>
        </authorList>
    </citation>
    <scope>NUCLEOTIDE SEQUENCE [LARGE SCALE GENOMIC DNA]</scope>
    <source>
        <strain evidence="6 7">CAB683</strain>
    </source>
</reference>
<feature type="signal peptide" evidence="3">
    <location>
        <begin position="1"/>
        <end position="18"/>
    </location>
</feature>
<dbReference type="InterPro" id="IPR050316">
    <property type="entry name" value="Tyrosinase/Hemocyanin"/>
</dbReference>
<dbReference type="Gene3D" id="1.10.1280.10">
    <property type="entry name" value="Di-copper center containing domain from catechol oxidase"/>
    <property type="match status" value="1"/>
</dbReference>
<evidence type="ECO:0000259" key="5">
    <source>
        <dbReference type="PROSITE" id="PS00498"/>
    </source>
</evidence>
<feature type="domain" description="Tyrosinase copper-binding" evidence="4">
    <location>
        <begin position="115"/>
        <end position="132"/>
    </location>
</feature>
<proteinExistence type="predicted"/>
<dbReference type="PROSITE" id="PS00498">
    <property type="entry name" value="TYROSINASE_2"/>
    <property type="match status" value="1"/>
</dbReference>
<dbReference type="PANTHER" id="PTHR11474:SF125">
    <property type="entry name" value="N-ACETYL-6-HYDROXYTRYPTOPHAN OXIDASE IVOB-RELATED"/>
    <property type="match status" value="1"/>
</dbReference>
<evidence type="ECO:0000259" key="4">
    <source>
        <dbReference type="PROSITE" id="PS00497"/>
    </source>
</evidence>
<dbReference type="InterPro" id="IPR002227">
    <property type="entry name" value="Tyrosinase_Cu-bd"/>
</dbReference>
<gene>
    <name evidence="6" type="ORF">DL546_002348</name>
</gene>
<dbReference type="PANTHER" id="PTHR11474">
    <property type="entry name" value="TYROSINASE FAMILY MEMBER"/>
    <property type="match status" value="1"/>
</dbReference>